<dbReference type="KEGG" id="sals:SLNWT_6149"/>
<gene>
    <name evidence="1" type="ORF">SLNWT_6149</name>
</gene>
<dbReference type="EMBL" id="CP010519">
    <property type="protein sequence ID" value="AJE86525.1"/>
    <property type="molecule type" value="Genomic_DNA"/>
</dbReference>
<proteinExistence type="predicted"/>
<name>A0A0B5F4K3_STRA4</name>
<keyword evidence="2" id="KW-1185">Reference proteome</keyword>
<evidence type="ECO:0000313" key="1">
    <source>
        <dbReference type="EMBL" id="AJE86525.1"/>
    </source>
</evidence>
<dbReference type="AlphaFoldDB" id="A0A0B5F4K3"/>
<evidence type="ECO:0000313" key="2">
    <source>
        <dbReference type="Proteomes" id="UP000031523"/>
    </source>
</evidence>
<sequence length="47" mass="4266">MDAVGGRAGGGVVHGGLLGWVKAGPAQSGAFGGRSGAVSRAVGSAAT</sequence>
<reference evidence="1 2" key="1">
    <citation type="submission" date="2015-01" db="EMBL/GenBank/DDBJ databases">
        <title>Enhanced salinomycin production by adjusting the supply of polyketide extender units in Streptomyce albus DSM 41398.</title>
        <authorList>
            <person name="Lu C."/>
        </authorList>
    </citation>
    <scope>NUCLEOTIDE SEQUENCE [LARGE SCALE GENOMIC DNA]</scope>
    <source>
        <strain evidence="2">ATCC 21838 / DSM 41398 / FERM P-419 / JCM 4703 / NBRC 107858</strain>
    </source>
</reference>
<dbReference type="Proteomes" id="UP000031523">
    <property type="component" value="Chromosome"/>
</dbReference>
<accession>A0A0B5F4K3</accession>
<organism evidence="1 2">
    <name type="scientific">Streptomyces albus (strain ATCC 21838 / DSM 41398 / FERM P-419 / JCM 4703 / NBRC 107858)</name>
    <dbReference type="NCBI Taxonomy" id="1081613"/>
    <lineage>
        <taxon>Bacteria</taxon>
        <taxon>Bacillati</taxon>
        <taxon>Actinomycetota</taxon>
        <taxon>Actinomycetes</taxon>
        <taxon>Kitasatosporales</taxon>
        <taxon>Streptomycetaceae</taxon>
        <taxon>Streptomyces</taxon>
    </lineage>
</organism>
<protein>
    <submittedName>
        <fullName evidence="1">Uncharacterized protein</fullName>
    </submittedName>
</protein>